<name>A0A1R4K546_9MICO</name>
<feature type="transmembrane region" description="Helical" evidence="1">
    <location>
        <begin position="91"/>
        <end position="111"/>
    </location>
</feature>
<evidence type="ECO:0000313" key="3">
    <source>
        <dbReference type="Proteomes" id="UP000196320"/>
    </source>
</evidence>
<keyword evidence="1" id="KW-1133">Transmembrane helix</keyword>
<evidence type="ECO:0000256" key="1">
    <source>
        <dbReference type="SAM" id="Phobius"/>
    </source>
</evidence>
<accession>A0A1R4K546</accession>
<keyword evidence="1" id="KW-0472">Membrane</keyword>
<organism evidence="2 3">
    <name type="scientific">Microbacterium esteraromaticum</name>
    <dbReference type="NCBI Taxonomy" id="57043"/>
    <lineage>
        <taxon>Bacteria</taxon>
        <taxon>Bacillati</taxon>
        <taxon>Actinomycetota</taxon>
        <taxon>Actinomycetes</taxon>
        <taxon>Micrococcales</taxon>
        <taxon>Microbacteriaceae</taxon>
        <taxon>Microbacterium</taxon>
    </lineage>
</organism>
<feature type="transmembrane region" description="Helical" evidence="1">
    <location>
        <begin position="41"/>
        <end position="70"/>
    </location>
</feature>
<dbReference type="AlphaFoldDB" id="A0A1R4K546"/>
<gene>
    <name evidence="2" type="ORF">FM104_10435</name>
</gene>
<proteinExistence type="predicted"/>
<reference evidence="2 3" key="1">
    <citation type="submission" date="2017-02" db="EMBL/GenBank/DDBJ databases">
        <authorList>
            <person name="Peterson S.W."/>
        </authorList>
    </citation>
    <scope>NUCLEOTIDE SEQUENCE [LARGE SCALE GENOMIC DNA]</scope>
    <source>
        <strain evidence="2 3">B Mb 05.01</strain>
    </source>
</reference>
<keyword evidence="3" id="KW-1185">Reference proteome</keyword>
<evidence type="ECO:0000313" key="2">
    <source>
        <dbReference type="EMBL" id="SJN39294.1"/>
    </source>
</evidence>
<keyword evidence="2" id="KW-0808">Transferase</keyword>
<protein>
    <submittedName>
        <fullName evidence="2">Acetyltransferase</fullName>
    </submittedName>
</protein>
<dbReference type="GO" id="GO:0016740">
    <property type="term" value="F:transferase activity"/>
    <property type="evidence" value="ECO:0007669"/>
    <property type="project" value="UniProtKB-KW"/>
</dbReference>
<dbReference type="EMBL" id="FUKO01000023">
    <property type="protein sequence ID" value="SJN39294.1"/>
    <property type="molecule type" value="Genomic_DNA"/>
</dbReference>
<keyword evidence="1" id="KW-0812">Transmembrane</keyword>
<feature type="transmembrane region" description="Helical" evidence="1">
    <location>
        <begin position="12"/>
        <end position="29"/>
    </location>
</feature>
<dbReference type="Proteomes" id="UP000196320">
    <property type="component" value="Unassembled WGS sequence"/>
</dbReference>
<feature type="transmembrane region" description="Helical" evidence="1">
    <location>
        <begin position="117"/>
        <end position="135"/>
    </location>
</feature>
<sequence>MAIFAVPITGTLRTTLIAVVFFAIGSLMAELPAKFRIPAWMIPILVVVPLFFESAIGVIATWLLLPIAIVTLGGKRSRFATWFHRGGDPSYGMYLWAFLVQQIIIGQFGVLPLWSNIVVVLALSAALGYLSWHLVEKHAIATGASLAKRVWQWQVSGRSSAVVRS</sequence>